<feature type="transmembrane region" description="Helical" evidence="2">
    <location>
        <begin position="128"/>
        <end position="147"/>
    </location>
</feature>
<keyword evidence="2" id="KW-0812">Transmembrane</keyword>
<feature type="transmembrane region" description="Helical" evidence="2">
    <location>
        <begin position="73"/>
        <end position="94"/>
    </location>
</feature>
<feature type="coiled-coil region" evidence="1">
    <location>
        <begin position="671"/>
        <end position="702"/>
    </location>
</feature>
<dbReference type="OrthoDB" id="10536195at2759"/>
<keyword evidence="4" id="KW-1185">Reference proteome</keyword>
<keyword evidence="1" id="KW-0175">Coiled coil</keyword>
<accession>A0A1Y2DS10</accession>
<evidence type="ECO:0000256" key="1">
    <source>
        <dbReference type="SAM" id="Coils"/>
    </source>
</evidence>
<feature type="transmembrane region" description="Helical" evidence="2">
    <location>
        <begin position="940"/>
        <end position="959"/>
    </location>
</feature>
<keyword evidence="2" id="KW-1133">Transmembrane helix</keyword>
<feature type="transmembrane region" description="Helical" evidence="2">
    <location>
        <begin position="657"/>
        <end position="675"/>
    </location>
</feature>
<organism evidence="3 4">
    <name type="scientific">Neocallimastix californiae</name>
    <dbReference type="NCBI Taxonomy" id="1754190"/>
    <lineage>
        <taxon>Eukaryota</taxon>
        <taxon>Fungi</taxon>
        <taxon>Fungi incertae sedis</taxon>
        <taxon>Chytridiomycota</taxon>
        <taxon>Chytridiomycota incertae sedis</taxon>
        <taxon>Neocallimastigomycetes</taxon>
        <taxon>Neocallimastigales</taxon>
        <taxon>Neocallimastigaceae</taxon>
        <taxon>Neocallimastix</taxon>
    </lineage>
</organism>
<evidence type="ECO:0000313" key="4">
    <source>
        <dbReference type="Proteomes" id="UP000193920"/>
    </source>
</evidence>
<evidence type="ECO:0000313" key="3">
    <source>
        <dbReference type="EMBL" id="ORY62027.1"/>
    </source>
</evidence>
<proteinExistence type="predicted"/>
<feature type="transmembrane region" description="Helical" evidence="2">
    <location>
        <begin position="191"/>
        <end position="218"/>
    </location>
</feature>
<sequence>MSEEKEKLDENENSNTNPKFNAISELNLNKYTLYMHLEARIPLVLCSYFEVINKKREYDFMSNITNNTLIMNIEAILGVILLFIHSIINSWYLVDFVPLCKKLKEMSSGEIQNIQNFLVNDELLIDKWDYPTISLLISIISLLYLWFTHLKSQPFYNMKLNNIYESLYFSLFSLNIEIMIMWFLNLNKKRASYIFCFVSEVVFLVIGWFLNITLYKYFTNKIVDRIQKKYNQQNVYIEYWNILHGIRLFVSKNRTCFEDYKSIIESINILAEKLLFRVSNLEINYKIKFLIYYSQSCYEFTKYLLNTRSNGNKNGNDMDIGFDSDMVRNIAIGYHIKSVNSLKNVIIELKNLANSNDINSAINYNEILVETLEKAEKYYTVYISKYSFSKEAIKLYSLFMSNIMNEYTKKLEEYEKDKDEINEEQNGHVVYEKSEALSSITSSNGSKRLKILKQNMIVKFQKPIYMMFYVMQIFVLIVIIIGIVCNFENNKAYINVVKGVTGFSTGYQSPYVVSRIKYDVRLTSIGLAVEDRDVIDTYMDDLELNLQFLEKSYIPFIYLRHSTKSLDVDTIKVFNNNAIKEVKNENYFSNILRIQKNARLYIDKFNKTSGNQLYNMAERIPVYFKDNTQNRFGPLYMKAIDLAKADNQKRLNKELNFVYIVVVIMTFFVILINLIDDLDDVINEYENQIQEINSIYNNENLQLVIEDDDKKKKKKNSTKFIRYQFVFFSAITGILFIVPFLSIMLFKDEVLNMLTYLGQSSKRLYYTNSVGLLGFEAIFQDTTSFGIKLKADLIEKADYLRDYDSKLRSGVFGGTLESFTPFKDYLGKPGCVRPKRLEMQCEKREYDDEYTEELANSSLNYILTEYLNKLNEFLGSIETHHIPLSTKENINKGFQLAMNHPFMIFHNKIVHDIAGHTLKYNEIGGDYLAAKTYDFLKYTLILHAVVSVLLILLFLLFISKKIKHQLHIMEVMTDVIFSVPLAVYDSNSKLKNFIETGILR</sequence>
<gene>
    <name evidence="3" type="ORF">LY90DRAFT_668433</name>
</gene>
<comment type="caution">
    <text evidence="3">The sequence shown here is derived from an EMBL/GenBank/DDBJ whole genome shotgun (WGS) entry which is preliminary data.</text>
</comment>
<protein>
    <submittedName>
        <fullName evidence="3">Uncharacterized protein</fullName>
    </submittedName>
</protein>
<dbReference type="EMBL" id="MCOG01000058">
    <property type="protein sequence ID" value="ORY62027.1"/>
    <property type="molecule type" value="Genomic_DNA"/>
</dbReference>
<dbReference type="Proteomes" id="UP000193920">
    <property type="component" value="Unassembled WGS sequence"/>
</dbReference>
<evidence type="ECO:0000256" key="2">
    <source>
        <dbReference type="SAM" id="Phobius"/>
    </source>
</evidence>
<feature type="transmembrane region" description="Helical" evidence="2">
    <location>
        <begin position="167"/>
        <end position="185"/>
    </location>
</feature>
<feature type="transmembrane region" description="Helical" evidence="2">
    <location>
        <begin position="720"/>
        <end position="746"/>
    </location>
</feature>
<name>A0A1Y2DS10_9FUNG</name>
<feature type="transmembrane region" description="Helical" evidence="2">
    <location>
        <begin position="464"/>
        <end position="484"/>
    </location>
</feature>
<reference evidence="3 4" key="1">
    <citation type="submission" date="2016-08" db="EMBL/GenBank/DDBJ databases">
        <title>A Parts List for Fungal Cellulosomes Revealed by Comparative Genomics.</title>
        <authorList>
            <consortium name="DOE Joint Genome Institute"/>
            <person name="Haitjema C.H."/>
            <person name="Gilmore S.P."/>
            <person name="Henske J.K."/>
            <person name="Solomon K.V."/>
            <person name="De Groot R."/>
            <person name="Kuo A."/>
            <person name="Mondo S.J."/>
            <person name="Salamov A.A."/>
            <person name="Labutti K."/>
            <person name="Zhao Z."/>
            <person name="Chiniquy J."/>
            <person name="Barry K."/>
            <person name="Brewer H.M."/>
            <person name="Purvine S.O."/>
            <person name="Wright A.T."/>
            <person name="Boxma B."/>
            <person name="Van Alen T."/>
            <person name="Hackstein J.H."/>
            <person name="Baker S.E."/>
            <person name="Grigoriev I.V."/>
            <person name="O'Malley M.A."/>
        </authorList>
    </citation>
    <scope>NUCLEOTIDE SEQUENCE [LARGE SCALE GENOMIC DNA]</scope>
    <source>
        <strain evidence="3 4">G1</strain>
    </source>
</reference>
<dbReference type="AlphaFoldDB" id="A0A1Y2DS10"/>
<keyword evidence="2" id="KW-0472">Membrane</keyword>